<feature type="region of interest" description="Disordered" evidence="1">
    <location>
        <begin position="1"/>
        <end position="38"/>
    </location>
</feature>
<accession>A0AAW1WYA0</accession>
<comment type="caution">
    <text evidence="2">The sequence shown here is derived from an EMBL/GenBank/DDBJ whole genome shotgun (WGS) entry which is preliminary data.</text>
</comment>
<gene>
    <name evidence="2" type="ORF">M0R45_025871</name>
</gene>
<protein>
    <recommendedName>
        <fullName evidence="4">RNA-directed DNA polymerase (Reverse transcriptase)</fullName>
    </recommendedName>
</protein>
<organism evidence="2 3">
    <name type="scientific">Rubus argutus</name>
    <name type="common">Southern blackberry</name>
    <dbReference type="NCBI Taxonomy" id="59490"/>
    <lineage>
        <taxon>Eukaryota</taxon>
        <taxon>Viridiplantae</taxon>
        <taxon>Streptophyta</taxon>
        <taxon>Embryophyta</taxon>
        <taxon>Tracheophyta</taxon>
        <taxon>Spermatophyta</taxon>
        <taxon>Magnoliopsida</taxon>
        <taxon>eudicotyledons</taxon>
        <taxon>Gunneridae</taxon>
        <taxon>Pentapetalae</taxon>
        <taxon>rosids</taxon>
        <taxon>fabids</taxon>
        <taxon>Rosales</taxon>
        <taxon>Rosaceae</taxon>
        <taxon>Rosoideae</taxon>
        <taxon>Rosoideae incertae sedis</taxon>
        <taxon>Rubus</taxon>
    </lineage>
</organism>
<evidence type="ECO:0000313" key="3">
    <source>
        <dbReference type="Proteomes" id="UP001457282"/>
    </source>
</evidence>
<evidence type="ECO:0008006" key="4">
    <source>
        <dbReference type="Google" id="ProtNLM"/>
    </source>
</evidence>
<proteinExistence type="predicted"/>
<sequence>MICAAAAMGKKEGEEAESKEGEEAESKEGEDAESDSADRGRWVREEGIGFRRGKEYLRRRRSGCWVSSTSLGHCNCIRWPSEGDRNTSFLHNMVKIRKLHRPLVSLRVGSIILHDNELISAQVVQQFKKAFTQDTSISNIGLVEKIIPHLVTNDENLMLLALPSMEEITTTVKSMDAYSSPGPDGFGGIFFHHCWDVISNDVINAVQSFFRSGFVLLHFNSNLLTLIPKKDICDQ</sequence>
<evidence type="ECO:0000256" key="1">
    <source>
        <dbReference type="SAM" id="MobiDB-lite"/>
    </source>
</evidence>
<feature type="compositionally biased region" description="Basic and acidic residues" evidence="1">
    <location>
        <begin position="9"/>
        <end position="29"/>
    </location>
</feature>
<dbReference type="Proteomes" id="UP001457282">
    <property type="component" value="Unassembled WGS sequence"/>
</dbReference>
<reference evidence="2 3" key="1">
    <citation type="journal article" date="2023" name="G3 (Bethesda)">
        <title>A chromosome-length genome assembly and annotation of blackberry (Rubus argutus, cv. 'Hillquist').</title>
        <authorList>
            <person name="Bruna T."/>
            <person name="Aryal R."/>
            <person name="Dudchenko O."/>
            <person name="Sargent D.J."/>
            <person name="Mead D."/>
            <person name="Buti M."/>
            <person name="Cavallini A."/>
            <person name="Hytonen T."/>
            <person name="Andres J."/>
            <person name="Pham M."/>
            <person name="Weisz D."/>
            <person name="Mascagni F."/>
            <person name="Usai G."/>
            <person name="Natali L."/>
            <person name="Bassil N."/>
            <person name="Fernandez G.E."/>
            <person name="Lomsadze A."/>
            <person name="Armour M."/>
            <person name="Olukolu B."/>
            <person name="Poorten T."/>
            <person name="Britton C."/>
            <person name="Davik J."/>
            <person name="Ashrafi H."/>
            <person name="Aiden E.L."/>
            <person name="Borodovsky M."/>
            <person name="Worthington M."/>
        </authorList>
    </citation>
    <scope>NUCLEOTIDE SEQUENCE [LARGE SCALE GENOMIC DNA]</scope>
    <source>
        <strain evidence="2">PI 553951</strain>
    </source>
</reference>
<keyword evidence="3" id="KW-1185">Reference proteome</keyword>
<name>A0AAW1WYA0_RUBAR</name>
<dbReference type="AlphaFoldDB" id="A0AAW1WYA0"/>
<dbReference type="EMBL" id="JBEDUW010000005">
    <property type="protein sequence ID" value="KAK9928751.1"/>
    <property type="molecule type" value="Genomic_DNA"/>
</dbReference>
<evidence type="ECO:0000313" key="2">
    <source>
        <dbReference type="EMBL" id="KAK9928751.1"/>
    </source>
</evidence>